<evidence type="ECO:0000313" key="4">
    <source>
        <dbReference type="Proteomes" id="UP000294545"/>
    </source>
</evidence>
<dbReference type="Gene3D" id="3.30.470.20">
    <property type="entry name" value="ATP-grasp fold, B domain"/>
    <property type="match status" value="1"/>
</dbReference>
<dbReference type="SUPFAM" id="SSF56059">
    <property type="entry name" value="Glutathione synthetase ATP-binding domain-like"/>
    <property type="match status" value="1"/>
</dbReference>
<organism evidence="3 4">
    <name type="scientific">Natranaerovirga hydrolytica</name>
    <dbReference type="NCBI Taxonomy" id="680378"/>
    <lineage>
        <taxon>Bacteria</taxon>
        <taxon>Bacillati</taxon>
        <taxon>Bacillota</taxon>
        <taxon>Clostridia</taxon>
        <taxon>Lachnospirales</taxon>
        <taxon>Natranaerovirgaceae</taxon>
        <taxon>Natranaerovirga</taxon>
    </lineage>
</organism>
<accession>A0A4R1MRD9</accession>
<evidence type="ECO:0000313" key="3">
    <source>
        <dbReference type="EMBL" id="TCK93139.1"/>
    </source>
</evidence>
<dbReference type="GO" id="GO:0005524">
    <property type="term" value="F:ATP binding"/>
    <property type="evidence" value="ECO:0007669"/>
    <property type="project" value="UniProtKB-UniRule"/>
</dbReference>
<dbReference type="EMBL" id="SMGQ01000012">
    <property type="protein sequence ID" value="TCK93139.1"/>
    <property type="molecule type" value="Genomic_DNA"/>
</dbReference>
<dbReference type="AlphaFoldDB" id="A0A4R1MRD9"/>
<feature type="domain" description="ATP-grasp" evidence="2">
    <location>
        <begin position="113"/>
        <end position="313"/>
    </location>
</feature>
<keyword evidence="1" id="KW-0067">ATP-binding</keyword>
<keyword evidence="4" id="KW-1185">Reference proteome</keyword>
<dbReference type="OrthoDB" id="5420347at2"/>
<gene>
    <name evidence="3" type="ORF">EDC19_1318</name>
</gene>
<dbReference type="GO" id="GO:0046872">
    <property type="term" value="F:metal ion binding"/>
    <property type="evidence" value="ECO:0007669"/>
    <property type="project" value="InterPro"/>
</dbReference>
<protein>
    <recommendedName>
        <fullName evidence="2">ATP-grasp domain-containing protein</fullName>
    </recommendedName>
</protein>
<reference evidence="3 4" key="1">
    <citation type="submission" date="2019-03" db="EMBL/GenBank/DDBJ databases">
        <title>Genomic Encyclopedia of Type Strains, Phase IV (KMG-IV): sequencing the most valuable type-strain genomes for metagenomic binning, comparative biology and taxonomic classification.</title>
        <authorList>
            <person name="Goeker M."/>
        </authorList>
    </citation>
    <scope>NUCLEOTIDE SEQUENCE [LARGE SCALE GENOMIC DNA]</scope>
    <source>
        <strain evidence="3 4">DSM 24176</strain>
    </source>
</reference>
<sequence length="382" mass="44036">MKVAVLFGMGPSGLFIARQLSKLNFRIIGVGRKDDIGLYSKYVESYIAESDKEVMEIVEKVVSEYSNRPYGIICSDQYLTMILENCSEIFDLLDFRKQDKDLFQIINSKSKVDELCKNFNFNTPRVYKYSNISNNKDVQFPLVFKMDSKQISSKSNPIGKIKVVNNFEELQSLISNINSVGIADNEIVVQQFIEGDNRNQFSFGGYFNAGVEVAGIIVNQVRQYPQGVSSLVFETQDTKKIEILRENANNFAREISYSGFLEMEYKFSNTDQVYLMDINPRPWGWISILGVKYPKFHELLDADIPTEIFRNDDLCMWKSPLRNLVGYFKNNQNVKDLKSINFNNKFMKQNKAYDIYNTNDLRPSLAIFIIAIKKIFNKGGQK</sequence>
<dbReference type="PROSITE" id="PS50975">
    <property type="entry name" value="ATP_GRASP"/>
    <property type="match status" value="1"/>
</dbReference>
<proteinExistence type="predicted"/>
<evidence type="ECO:0000256" key="1">
    <source>
        <dbReference type="PROSITE-ProRule" id="PRU00409"/>
    </source>
</evidence>
<dbReference type="InterPro" id="IPR011761">
    <property type="entry name" value="ATP-grasp"/>
</dbReference>
<evidence type="ECO:0000259" key="2">
    <source>
        <dbReference type="PROSITE" id="PS50975"/>
    </source>
</evidence>
<comment type="caution">
    <text evidence="3">The sequence shown here is derived from an EMBL/GenBank/DDBJ whole genome shotgun (WGS) entry which is preliminary data.</text>
</comment>
<dbReference type="RefSeq" id="WP_132282052.1">
    <property type="nucleotide sequence ID" value="NZ_SMGQ01000012.1"/>
</dbReference>
<name>A0A4R1MRD9_9FIRM</name>
<keyword evidence="1" id="KW-0547">Nucleotide-binding</keyword>
<dbReference type="Proteomes" id="UP000294545">
    <property type="component" value="Unassembled WGS sequence"/>
</dbReference>